<evidence type="ECO:0000256" key="5">
    <source>
        <dbReference type="PROSITE-ProRule" id="PRU00108"/>
    </source>
</evidence>
<evidence type="ECO:0000256" key="3">
    <source>
        <dbReference type="ARBA" id="ARBA00023155"/>
    </source>
</evidence>
<sequence length="509" mass="55367">MKIQEYTSFSPSIGFELSSLHASLKMGGIRKRHRTHFSSKQVEKLEEIYRQTSNPYRELIVQLSSALNLTDKNISIWFKNRRARTRRQQKAGDGKKGEVTIVQNDITECPTANAGHLQPHSSFDAPYRSRHLIPTSQIDKAYPLTQTSSTSGTSTFKEVSSNDQNETISQTHALYKTSKYETDQIQPLNNSASDTGYFTPASHSFPRVASGYLHHLPLSNRISSIRPSSGSSWTSYNLPAVSLSSSTNTHYQKSASTEDAASFSLPPQAPLPLKTQASIQDKLKPSPSVYKVHPLSLLTPTSTTVALPVSVSENTPCQLPSSAKTCANQHLLPSTYYESSVYNDYQSSSLSAFSTCNYSDVYSTSAFVPPKPNTSYSLTDQSIGNVYASHPSTNKVCLPTVPHVSSSTSHYSMSLFNRYLQPPTYLPSSSGYSKTLSSGNINDSLSSISSSSGCYDALSTSNGSGELCNGSFESSPPALDTYPASGSSPECRQTCPVASYNFPSLQLAL</sequence>
<dbReference type="PROSITE" id="PS50071">
    <property type="entry name" value="HOMEOBOX_2"/>
    <property type="match status" value="1"/>
</dbReference>
<feature type="domain" description="Homeobox" evidence="8">
    <location>
        <begin position="28"/>
        <end position="88"/>
    </location>
</feature>
<dbReference type="AlphaFoldDB" id="A0AAN8JEN8"/>
<comment type="subcellular location">
    <subcellularLocation>
        <location evidence="1 5 6">Nucleus</location>
    </subcellularLocation>
</comment>
<dbReference type="CDD" id="cd00086">
    <property type="entry name" value="homeodomain"/>
    <property type="match status" value="1"/>
</dbReference>
<name>A0AAN8JEN8_PATCE</name>
<keyword evidence="4 5" id="KW-0539">Nucleus</keyword>
<dbReference type="Pfam" id="PF00046">
    <property type="entry name" value="Homeodomain"/>
    <property type="match status" value="1"/>
</dbReference>
<evidence type="ECO:0000313" key="9">
    <source>
        <dbReference type="EMBL" id="KAK6176212.1"/>
    </source>
</evidence>
<dbReference type="PANTHER" id="PTHR24339">
    <property type="entry name" value="HOMEOBOX PROTEIN EMX-RELATED"/>
    <property type="match status" value="1"/>
</dbReference>
<feature type="region of interest" description="Disordered" evidence="7">
    <location>
        <begin position="135"/>
        <end position="168"/>
    </location>
</feature>
<dbReference type="SUPFAM" id="SSF46689">
    <property type="entry name" value="Homeodomain-like"/>
    <property type="match status" value="1"/>
</dbReference>
<protein>
    <recommendedName>
        <fullName evidence="8">Homeobox domain-containing protein</fullName>
    </recommendedName>
</protein>
<evidence type="ECO:0000256" key="1">
    <source>
        <dbReference type="ARBA" id="ARBA00004123"/>
    </source>
</evidence>
<dbReference type="GO" id="GO:0030182">
    <property type="term" value="P:neuron differentiation"/>
    <property type="evidence" value="ECO:0007669"/>
    <property type="project" value="TreeGrafter"/>
</dbReference>
<dbReference type="GO" id="GO:0005634">
    <property type="term" value="C:nucleus"/>
    <property type="evidence" value="ECO:0007669"/>
    <property type="project" value="UniProtKB-SubCell"/>
</dbReference>
<keyword evidence="3 5" id="KW-0371">Homeobox</keyword>
<evidence type="ECO:0000256" key="4">
    <source>
        <dbReference type="ARBA" id="ARBA00023242"/>
    </source>
</evidence>
<dbReference type="GO" id="GO:0007420">
    <property type="term" value="P:brain development"/>
    <property type="evidence" value="ECO:0007669"/>
    <property type="project" value="TreeGrafter"/>
</dbReference>
<feature type="compositionally biased region" description="Polar residues" evidence="7">
    <location>
        <begin position="156"/>
        <end position="168"/>
    </location>
</feature>
<proteinExistence type="predicted"/>
<dbReference type="InterPro" id="IPR009057">
    <property type="entry name" value="Homeodomain-like_sf"/>
</dbReference>
<accession>A0AAN8JEN8</accession>
<dbReference type="EMBL" id="JAZGQO010000010">
    <property type="protein sequence ID" value="KAK6176212.1"/>
    <property type="molecule type" value="Genomic_DNA"/>
</dbReference>
<gene>
    <name evidence="9" type="ORF">SNE40_014538</name>
</gene>
<dbReference type="SMART" id="SM00389">
    <property type="entry name" value="HOX"/>
    <property type="match status" value="1"/>
</dbReference>
<evidence type="ECO:0000259" key="8">
    <source>
        <dbReference type="PROSITE" id="PS50071"/>
    </source>
</evidence>
<dbReference type="PANTHER" id="PTHR24339:SF28">
    <property type="entry name" value="E5-RELATED"/>
    <property type="match status" value="1"/>
</dbReference>
<evidence type="ECO:0000313" key="10">
    <source>
        <dbReference type="Proteomes" id="UP001347796"/>
    </source>
</evidence>
<evidence type="ECO:0000256" key="6">
    <source>
        <dbReference type="RuleBase" id="RU000682"/>
    </source>
</evidence>
<feature type="DNA-binding region" description="Homeobox" evidence="5">
    <location>
        <begin position="30"/>
        <end position="89"/>
    </location>
</feature>
<dbReference type="Gene3D" id="1.10.10.60">
    <property type="entry name" value="Homeodomain-like"/>
    <property type="match status" value="1"/>
</dbReference>
<dbReference type="InterPro" id="IPR001356">
    <property type="entry name" value="HD"/>
</dbReference>
<dbReference type="InterPro" id="IPR050877">
    <property type="entry name" value="EMX-VAX-Noto_Homeobox_TFs"/>
</dbReference>
<dbReference type="InterPro" id="IPR017970">
    <property type="entry name" value="Homeobox_CS"/>
</dbReference>
<organism evidence="9 10">
    <name type="scientific">Patella caerulea</name>
    <name type="common">Rayed Mediterranean limpet</name>
    <dbReference type="NCBI Taxonomy" id="87958"/>
    <lineage>
        <taxon>Eukaryota</taxon>
        <taxon>Metazoa</taxon>
        <taxon>Spiralia</taxon>
        <taxon>Lophotrochozoa</taxon>
        <taxon>Mollusca</taxon>
        <taxon>Gastropoda</taxon>
        <taxon>Patellogastropoda</taxon>
        <taxon>Patelloidea</taxon>
        <taxon>Patellidae</taxon>
        <taxon>Patella</taxon>
    </lineage>
</organism>
<dbReference type="Proteomes" id="UP001347796">
    <property type="component" value="Unassembled WGS sequence"/>
</dbReference>
<evidence type="ECO:0000256" key="2">
    <source>
        <dbReference type="ARBA" id="ARBA00023125"/>
    </source>
</evidence>
<keyword evidence="2 5" id="KW-0238">DNA-binding</keyword>
<keyword evidence="10" id="KW-1185">Reference proteome</keyword>
<dbReference type="GO" id="GO:0000981">
    <property type="term" value="F:DNA-binding transcription factor activity, RNA polymerase II-specific"/>
    <property type="evidence" value="ECO:0007669"/>
    <property type="project" value="InterPro"/>
</dbReference>
<dbReference type="PROSITE" id="PS00027">
    <property type="entry name" value="HOMEOBOX_1"/>
    <property type="match status" value="1"/>
</dbReference>
<comment type="caution">
    <text evidence="9">The sequence shown here is derived from an EMBL/GenBank/DDBJ whole genome shotgun (WGS) entry which is preliminary data.</text>
</comment>
<dbReference type="GO" id="GO:0000978">
    <property type="term" value="F:RNA polymerase II cis-regulatory region sequence-specific DNA binding"/>
    <property type="evidence" value="ECO:0007669"/>
    <property type="project" value="TreeGrafter"/>
</dbReference>
<evidence type="ECO:0000256" key="7">
    <source>
        <dbReference type="SAM" id="MobiDB-lite"/>
    </source>
</evidence>
<reference evidence="9 10" key="1">
    <citation type="submission" date="2024-01" db="EMBL/GenBank/DDBJ databases">
        <title>The genome of the rayed Mediterranean limpet Patella caerulea (Linnaeus, 1758).</title>
        <authorList>
            <person name="Anh-Thu Weber A."/>
            <person name="Halstead-Nussloch G."/>
        </authorList>
    </citation>
    <scope>NUCLEOTIDE SEQUENCE [LARGE SCALE GENOMIC DNA]</scope>
    <source>
        <strain evidence="9">AATW-2023a</strain>
        <tissue evidence="9">Whole specimen</tissue>
    </source>
</reference>
<feature type="compositionally biased region" description="Low complexity" evidence="7">
    <location>
        <begin position="145"/>
        <end position="155"/>
    </location>
</feature>